<dbReference type="AlphaFoldDB" id="T0KVA4"/>
<evidence type="ECO:0000313" key="1">
    <source>
        <dbReference type="EMBL" id="EQB43266.1"/>
    </source>
</evidence>
<name>T0KVA4_COLGC</name>
<gene>
    <name evidence="1" type="ORF">CGLO_18077</name>
</gene>
<proteinExistence type="predicted"/>
<dbReference type="Proteomes" id="UP000015530">
    <property type="component" value="Unassembled WGS sequence"/>
</dbReference>
<dbReference type="HOGENOM" id="CLU_1916930_0_0_1"/>
<organism evidence="1 2">
    <name type="scientific">Colletotrichum gloeosporioides (strain Cg-14)</name>
    <name type="common">Anthracnose fungus</name>
    <name type="synonym">Glomerella cingulata</name>
    <dbReference type="NCBI Taxonomy" id="1237896"/>
    <lineage>
        <taxon>Eukaryota</taxon>
        <taxon>Fungi</taxon>
        <taxon>Dikarya</taxon>
        <taxon>Ascomycota</taxon>
        <taxon>Pezizomycotina</taxon>
        <taxon>Sordariomycetes</taxon>
        <taxon>Hypocreomycetidae</taxon>
        <taxon>Glomerellales</taxon>
        <taxon>Glomerellaceae</taxon>
        <taxon>Colletotrichum</taxon>
        <taxon>Colletotrichum gloeosporioides species complex</taxon>
    </lineage>
</organism>
<protein>
    <submittedName>
        <fullName evidence="1">Uncharacterized protein</fullName>
    </submittedName>
</protein>
<evidence type="ECO:0000313" key="2">
    <source>
        <dbReference type="Proteomes" id="UP000015530"/>
    </source>
</evidence>
<reference evidence="2" key="1">
    <citation type="journal article" date="2013" name="Mol. Plant Microbe Interact.">
        <title>Global aspects of pacC regulation of pathogenicity genes in Colletotrichum gloeosporioides as revealed by transcriptome analysis.</title>
        <authorList>
            <person name="Alkan N."/>
            <person name="Meng X."/>
            <person name="Friedlander G."/>
            <person name="Reuveni E."/>
            <person name="Sukno S."/>
            <person name="Sherman A."/>
            <person name="Thon M."/>
            <person name="Fluhr R."/>
            <person name="Prusky D."/>
        </authorList>
    </citation>
    <scope>NUCLEOTIDE SEQUENCE [LARGE SCALE GENOMIC DNA]</scope>
    <source>
        <strain evidence="2">Cg-14</strain>
    </source>
</reference>
<dbReference type="EMBL" id="AMYD01004365">
    <property type="protein sequence ID" value="EQB43266.1"/>
    <property type="molecule type" value="Genomic_DNA"/>
</dbReference>
<sequence length="132" mass="14029">MTLVSASKRIQPMFTQKPNPQRPHALIADSTEFAGDTSLFCSAFEMALSTAAATSIWKNGLFMPCSAASFPSPRPATGATPSLTFLLLGEIVSSSSRLRCDVTRGAWLEAESTGAKLKMGFHRLSVSSLTDG</sequence>
<comment type="caution">
    <text evidence="1">The sequence shown here is derived from an EMBL/GenBank/DDBJ whole genome shotgun (WGS) entry which is preliminary data.</text>
</comment>
<accession>T0KVA4</accession>